<dbReference type="Gene3D" id="3.40.50.300">
    <property type="entry name" value="P-loop containing nucleotide triphosphate hydrolases"/>
    <property type="match status" value="1"/>
</dbReference>
<dbReference type="PANTHER" id="PTHR42711:SF17">
    <property type="entry name" value="ABC TRANSPORTER ATP-BINDING PROTEIN"/>
    <property type="match status" value="1"/>
</dbReference>
<evidence type="ECO:0000313" key="8">
    <source>
        <dbReference type="Proteomes" id="UP001164693"/>
    </source>
</evidence>
<evidence type="ECO:0000256" key="1">
    <source>
        <dbReference type="ARBA" id="ARBA00004202"/>
    </source>
</evidence>
<keyword evidence="3" id="KW-0547">Nucleotide-binding</keyword>
<dbReference type="InterPro" id="IPR050763">
    <property type="entry name" value="ABC_transporter_ATP-binding"/>
</dbReference>
<dbReference type="Pfam" id="PF00005">
    <property type="entry name" value="ABC_tran"/>
    <property type="match status" value="1"/>
</dbReference>
<dbReference type="SUPFAM" id="SSF52540">
    <property type="entry name" value="P-loop containing nucleoside triphosphate hydrolases"/>
    <property type="match status" value="1"/>
</dbReference>
<keyword evidence="8" id="KW-1185">Reference proteome</keyword>
<evidence type="ECO:0000256" key="4">
    <source>
        <dbReference type="ARBA" id="ARBA00022840"/>
    </source>
</evidence>
<name>A0ABY7JWC0_9ACTN</name>
<feature type="domain" description="ABC transporter" evidence="6">
    <location>
        <begin position="4"/>
        <end position="229"/>
    </location>
</feature>
<dbReference type="InterPro" id="IPR003439">
    <property type="entry name" value="ABC_transporter-like_ATP-bd"/>
</dbReference>
<evidence type="ECO:0000259" key="6">
    <source>
        <dbReference type="PROSITE" id="PS50893"/>
    </source>
</evidence>
<evidence type="ECO:0000256" key="5">
    <source>
        <dbReference type="ARBA" id="ARBA00023251"/>
    </source>
</evidence>
<dbReference type="GO" id="GO:0005524">
    <property type="term" value="F:ATP binding"/>
    <property type="evidence" value="ECO:0007669"/>
    <property type="project" value="UniProtKB-KW"/>
</dbReference>
<evidence type="ECO:0000256" key="3">
    <source>
        <dbReference type="ARBA" id="ARBA00022741"/>
    </source>
</evidence>
<keyword evidence="5" id="KW-0046">Antibiotic resistance</keyword>
<evidence type="ECO:0000313" key="7">
    <source>
        <dbReference type="EMBL" id="WAX55995.1"/>
    </source>
</evidence>
<dbReference type="InterPro" id="IPR003593">
    <property type="entry name" value="AAA+_ATPase"/>
</dbReference>
<keyword evidence="2" id="KW-0813">Transport</keyword>
<dbReference type="PANTHER" id="PTHR42711">
    <property type="entry name" value="ABC TRANSPORTER ATP-BINDING PROTEIN"/>
    <property type="match status" value="1"/>
</dbReference>
<sequence>MAAITVRGLRVQYGSFRAVDDLSFDVGRGEIFALLGPNGAGKTTTIEVLEGHRRRTSGYVQVLGVDPDRGGRAYRERIGIMLQGGGIDADLTVAETMRLYARLYRRPRSVGETIDLVGLTGQRGTRVGALSGGLERRLDLGLALIGDPELLFLDEPTTGFDPTARRSAWEMVQRLRELGMTVLLTSHYMDEVEHLADRVAVMRRGVIVAESTPRGLGGRDVAQALITFQVPYASWRDELVAGPWTEQPGPPGQDDVLTLRTDQPTRALAILTSWATERGEELSGLTVMRPSLEDTYLTITGAEPSHADPATA</sequence>
<proteinExistence type="predicted"/>
<protein>
    <submittedName>
        <fullName evidence="7">ABC transporter ATP-binding protein</fullName>
    </submittedName>
</protein>
<dbReference type="SMART" id="SM00382">
    <property type="entry name" value="AAA"/>
    <property type="match status" value="1"/>
</dbReference>
<comment type="subcellular location">
    <subcellularLocation>
        <location evidence="1">Cell membrane</location>
        <topology evidence="1">Peripheral membrane protein</topology>
    </subcellularLocation>
</comment>
<dbReference type="EMBL" id="CP097463">
    <property type="protein sequence ID" value="WAX55995.1"/>
    <property type="molecule type" value="Genomic_DNA"/>
</dbReference>
<dbReference type="RefSeq" id="WP_269442520.1">
    <property type="nucleotide sequence ID" value="NZ_CP097463.1"/>
</dbReference>
<accession>A0ABY7JWC0</accession>
<dbReference type="PROSITE" id="PS50893">
    <property type="entry name" value="ABC_TRANSPORTER_2"/>
    <property type="match status" value="1"/>
</dbReference>
<reference evidence="7" key="1">
    <citation type="submission" date="2022-05" db="EMBL/GenBank/DDBJ databases">
        <title>Jatrophihabitans sp. SB3-54 whole genome sequence.</title>
        <authorList>
            <person name="Suh M.K."/>
            <person name="Eom M.K."/>
            <person name="Kim J.S."/>
            <person name="Kim H.S."/>
            <person name="Do H.E."/>
            <person name="Shin Y.K."/>
            <person name="Lee J.-S."/>
        </authorList>
    </citation>
    <scope>NUCLEOTIDE SEQUENCE</scope>
    <source>
        <strain evidence="7">SB3-54</strain>
    </source>
</reference>
<organism evidence="7 8">
    <name type="scientific">Jatrophihabitans cynanchi</name>
    <dbReference type="NCBI Taxonomy" id="2944128"/>
    <lineage>
        <taxon>Bacteria</taxon>
        <taxon>Bacillati</taxon>
        <taxon>Actinomycetota</taxon>
        <taxon>Actinomycetes</taxon>
        <taxon>Jatrophihabitantales</taxon>
        <taxon>Jatrophihabitantaceae</taxon>
        <taxon>Jatrophihabitans</taxon>
    </lineage>
</organism>
<dbReference type="Proteomes" id="UP001164693">
    <property type="component" value="Chromosome"/>
</dbReference>
<evidence type="ECO:0000256" key="2">
    <source>
        <dbReference type="ARBA" id="ARBA00022448"/>
    </source>
</evidence>
<keyword evidence="4 7" id="KW-0067">ATP-binding</keyword>
<gene>
    <name evidence="7" type="ORF">M6B22_15820</name>
</gene>
<dbReference type="InterPro" id="IPR027417">
    <property type="entry name" value="P-loop_NTPase"/>
</dbReference>